<protein>
    <recommendedName>
        <fullName evidence="4">G0/G1 switch protein 2</fullName>
    </recommendedName>
</protein>
<dbReference type="EMBL" id="SRMA01025352">
    <property type="protein sequence ID" value="TRY95679.1"/>
    <property type="molecule type" value="Genomic_DNA"/>
</dbReference>
<organism evidence="2 3">
    <name type="scientific">Danionella cerebrum</name>
    <dbReference type="NCBI Taxonomy" id="2873325"/>
    <lineage>
        <taxon>Eukaryota</taxon>
        <taxon>Metazoa</taxon>
        <taxon>Chordata</taxon>
        <taxon>Craniata</taxon>
        <taxon>Vertebrata</taxon>
        <taxon>Euteleostomi</taxon>
        <taxon>Actinopterygii</taxon>
        <taxon>Neopterygii</taxon>
        <taxon>Teleostei</taxon>
        <taxon>Ostariophysi</taxon>
        <taxon>Cypriniformes</taxon>
        <taxon>Danionidae</taxon>
        <taxon>Danioninae</taxon>
        <taxon>Danionella</taxon>
    </lineage>
</organism>
<dbReference type="Proteomes" id="UP000316079">
    <property type="component" value="Unassembled WGS sequence"/>
</dbReference>
<evidence type="ECO:0000313" key="2">
    <source>
        <dbReference type="EMBL" id="TRY95679.1"/>
    </source>
</evidence>
<accession>A0A553R0G6</accession>
<sequence length="282" mass="31134">MLRNDVWIGCWDSLNNDLKRHVELISLCVVSHKKSGSPIQEKRVKSSIIISISIIIIIIAQCVYSETVTQHASGLSPHTQAAASLEKDAEICLLLLRFIKGLLLKVKFCESWQTWTIISPSGPQPCLTHMSPSISGAAPAEDLRATVNIKSSPHRVPQPLIHQSMDSVRELVPFAKELLRDGSSRGCLKIYLLGSTFAVLGMVSGVVQAASSFFPEQEDPDLKMLKVCEFLPVKEEVPEPQTSLSEEGEELEDEEMDAVMAAKAKEMPSGRQRRMSFRAHAS</sequence>
<proteinExistence type="predicted"/>
<reference evidence="2 3" key="1">
    <citation type="journal article" date="2019" name="Sci. Data">
        <title>Hybrid genome assembly and annotation of Danionella translucida.</title>
        <authorList>
            <person name="Kadobianskyi M."/>
            <person name="Schulze L."/>
            <person name="Schuelke M."/>
            <person name="Judkewitz B."/>
        </authorList>
    </citation>
    <scope>NUCLEOTIDE SEQUENCE [LARGE SCALE GENOMIC DNA]</scope>
    <source>
        <strain evidence="2 3">Bolton</strain>
    </source>
</reference>
<keyword evidence="3" id="KW-1185">Reference proteome</keyword>
<dbReference type="InterPro" id="IPR016821">
    <property type="entry name" value="G0S2"/>
</dbReference>
<dbReference type="PANTHER" id="PTHR15570:SF2">
    <property type="entry name" value="G0_G1 SWITCH PROTEIN 2"/>
    <property type="match status" value="1"/>
</dbReference>
<dbReference type="AlphaFoldDB" id="A0A553R0G6"/>
<dbReference type="OrthoDB" id="9373743at2759"/>
<feature type="region of interest" description="Disordered" evidence="1">
    <location>
        <begin position="236"/>
        <end position="255"/>
    </location>
</feature>
<feature type="compositionally biased region" description="Acidic residues" evidence="1">
    <location>
        <begin position="246"/>
        <end position="255"/>
    </location>
</feature>
<dbReference type="PANTHER" id="PTHR15570">
    <property type="entry name" value="G0/G1 SWITCH PROTEIN 2"/>
    <property type="match status" value="1"/>
</dbReference>
<evidence type="ECO:0000256" key="1">
    <source>
        <dbReference type="SAM" id="MobiDB-lite"/>
    </source>
</evidence>
<comment type="caution">
    <text evidence="2">The sequence shown here is derived from an EMBL/GenBank/DDBJ whole genome shotgun (WGS) entry which is preliminary data.</text>
</comment>
<dbReference type="Pfam" id="PF15103">
    <property type="entry name" value="G0-G1_switch_2"/>
    <property type="match status" value="1"/>
</dbReference>
<name>A0A553R0G6_9TELE</name>
<evidence type="ECO:0000313" key="3">
    <source>
        <dbReference type="Proteomes" id="UP000316079"/>
    </source>
</evidence>
<gene>
    <name evidence="2" type="ORF">DNTS_026206</name>
</gene>
<evidence type="ECO:0008006" key="4">
    <source>
        <dbReference type="Google" id="ProtNLM"/>
    </source>
</evidence>
<dbReference type="STRING" id="623744.A0A553R0G6"/>